<feature type="domain" description="HTH lacI-type" evidence="4">
    <location>
        <begin position="3"/>
        <end position="57"/>
    </location>
</feature>
<dbReference type="SMART" id="SM00354">
    <property type="entry name" value="HTH_LACI"/>
    <property type="match status" value="1"/>
</dbReference>
<evidence type="ECO:0000313" key="6">
    <source>
        <dbReference type="Proteomes" id="UP000661894"/>
    </source>
</evidence>
<name>A0ABR8Z4P2_9MICO</name>
<dbReference type="PANTHER" id="PTHR30146">
    <property type="entry name" value="LACI-RELATED TRANSCRIPTIONAL REPRESSOR"/>
    <property type="match status" value="1"/>
</dbReference>
<dbReference type="GO" id="GO:0003677">
    <property type="term" value="F:DNA binding"/>
    <property type="evidence" value="ECO:0007669"/>
    <property type="project" value="UniProtKB-KW"/>
</dbReference>
<evidence type="ECO:0000313" key="5">
    <source>
        <dbReference type="EMBL" id="MBD8063308.1"/>
    </source>
</evidence>
<evidence type="ECO:0000256" key="1">
    <source>
        <dbReference type="ARBA" id="ARBA00023015"/>
    </source>
</evidence>
<evidence type="ECO:0000256" key="3">
    <source>
        <dbReference type="ARBA" id="ARBA00023163"/>
    </source>
</evidence>
<accession>A0ABR8Z4P2</accession>
<dbReference type="Pfam" id="PF13377">
    <property type="entry name" value="Peripla_BP_3"/>
    <property type="match status" value="1"/>
</dbReference>
<dbReference type="InterPro" id="IPR046335">
    <property type="entry name" value="LacI/GalR-like_sensor"/>
</dbReference>
<dbReference type="CDD" id="cd01392">
    <property type="entry name" value="HTH_LacI"/>
    <property type="match status" value="1"/>
</dbReference>
<dbReference type="RefSeq" id="WP_251840402.1">
    <property type="nucleotide sequence ID" value="NZ_JACSPO010000009.1"/>
</dbReference>
<gene>
    <name evidence="5" type="ORF">H9624_13370</name>
</gene>
<keyword evidence="2 5" id="KW-0238">DNA-binding</keyword>
<dbReference type="CDD" id="cd06267">
    <property type="entry name" value="PBP1_LacI_sugar_binding-like"/>
    <property type="match status" value="1"/>
</dbReference>
<dbReference type="Pfam" id="PF00356">
    <property type="entry name" value="LacI"/>
    <property type="match status" value="1"/>
</dbReference>
<dbReference type="InterPro" id="IPR028082">
    <property type="entry name" value="Peripla_BP_I"/>
</dbReference>
<dbReference type="PROSITE" id="PS00356">
    <property type="entry name" value="HTH_LACI_1"/>
    <property type="match status" value="1"/>
</dbReference>
<dbReference type="SUPFAM" id="SSF53822">
    <property type="entry name" value="Periplasmic binding protein-like I"/>
    <property type="match status" value="1"/>
</dbReference>
<evidence type="ECO:0000256" key="2">
    <source>
        <dbReference type="ARBA" id="ARBA00023125"/>
    </source>
</evidence>
<dbReference type="PROSITE" id="PS50932">
    <property type="entry name" value="HTH_LACI_2"/>
    <property type="match status" value="1"/>
</dbReference>
<dbReference type="Gene3D" id="1.10.260.40">
    <property type="entry name" value="lambda repressor-like DNA-binding domains"/>
    <property type="match status" value="1"/>
</dbReference>
<dbReference type="PANTHER" id="PTHR30146:SF109">
    <property type="entry name" value="HTH-TYPE TRANSCRIPTIONAL REGULATOR GALS"/>
    <property type="match status" value="1"/>
</dbReference>
<dbReference type="SUPFAM" id="SSF47413">
    <property type="entry name" value="lambda repressor-like DNA-binding domains"/>
    <property type="match status" value="1"/>
</dbReference>
<dbReference type="InterPro" id="IPR010982">
    <property type="entry name" value="Lambda_DNA-bd_dom_sf"/>
</dbReference>
<organism evidence="5 6">
    <name type="scientific">Oceanitalea stevensii</name>
    <dbReference type="NCBI Taxonomy" id="2763072"/>
    <lineage>
        <taxon>Bacteria</taxon>
        <taxon>Bacillati</taxon>
        <taxon>Actinomycetota</taxon>
        <taxon>Actinomycetes</taxon>
        <taxon>Micrococcales</taxon>
        <taxon>Bogoriellaceae</taxon>
        <taxon>Georgenia</taxon>
    </lineage>
</organism>
<dbReference type="EMBL" id="JACSPO010000009">
    <property type="protein sequence ID" value="MBD8063308.1"/>
    <property type="molecule type" value="Genomic_DNA"/>
</dbReference>
<dbReference type="Gene3D" id="3.40.50.2300">
    <property type="match status" value="2"/>
</dbReference>
<dbReference type="InterPro" id="IPR000843">
    <property type="entry name" value="HTH_LacI"/>
</dbReference>
<comment type="caution">
    <text evidence="5">The sequence shown here is derived from an EMBL/GenBank/DDBJ whole genome shotgun (WGS) entry which is preliminary data.</text>
</comment>
<reference evidence="5 6" key="1">
    <citation type="submission" date="2020-08" db="EMBL/GenBank/DDBJ databases">
        <title>A Genomic Blueprint of the Chicken Gut Microbiome.</title>
        <authorList>
            <person name="Gilroy R."/>
            <person name="Ravi A."/>
            <person name="Getino M."/>
            <person name="Pursley I."/>
            <person name="Horton D.L."/>
            <person name="Alikhan N.-F."/>
            <person name="Baker D."/>
            <person name="Gharbi K."/>
            <person name="Hall N."/>
            <person name="Watson M."/>
            <person name="Adriaenssens E.M."/>
            <person name="Foster-Nyarko E."/>
            <person name="Jarju S."/>
            <person name="Secka A."/>
            <person name="Antonio M."/>
            <person name="Oren A."/>
            <person name="Chaudhuri R."/>
            <person name="La Ragione R.M."/>
            <person name="Hildebrand F."/>
            <person name="Pallen M.J."/>
        </authorList>
    </citation>
    <scope>NUCLEOTIDE SEQUENCE [LARGE SCALE GENOMIC DNA]</scope>
    <source>
        <strain evidence="5 6">Sa1BUA1</strain>
    </source>
</reference>
<evidence type="ECO:0000259" key="4">
    <source>
        <dbReference type="PROSITE" id="PS50932"/>
    </source>
</evidence>
<keyword evidence="3" id="KW-0804">Transcription</keyword>
<keyword evidence="6" id="KW-1185">Reference proteome</keyword>
<proteinExistence type="predicted"/>
<dbReference type="Proteomes" id="UP000661894">
    <property type="component" value="Unassembled WGS sequence"/>
</dbReference>
<keyword evidence="1" id="KW-0805">Transcription regulation</keyword>
<protein>
    <submittedName>
        <fullName evidence="5">LacI family DNA-binding transcriptional regulator</fullName>
    </submittedName>
</protein>
<sequence>MTATMRDVADLAGVSVKTVSNVLNDYPYIRPATRDRVLEAVDRLGYRLNTSARNLRRGRTGLISLALPELALPYFAELADEIIDAAEDHGLRVLIERTGAVLEREREVLRDSVRMGDGLILNPLGLGQEHEPELPDDVPLVLLGERLLSERFDHVTMQNVAAARAATTFLLGRGRRRVAVLGVHPGEAVGSAALRLRGHLAALEDAGIAPDPRLQGEARFWHRDTGARAMAQVLDAGARPDAVLAFNDALALGALHELRARGIGVPDDVAVIGWDDIDEARYATPSLTTVDAGRRSIAETAVERLVARIADPDRPTELLEMPYRIVERGSTAS</sequence>